<accession>A0A644VSR7</accession>
<feature type="domain" description="DUF4332" evidence="1">
    <location>
        <begin position="103"/>
        <end position="199"/>
    </location>
</feature>
<evidence type="ECO:0000259" key="1">
    <source>
        <dbReference type="Pfam" id="PF14229"/>
    </source>
</evidence>
<name>A0A644VSR7_9ZZZZ</name>
<organism evidence="2">
    <name type="scientific">bioreactor metagenome</name>
    <dbReference type="NCBI Taxonomy" id="1076179"/>
    <lineage>
        <taxon>unclassified sequences</taxon>
        <taxon>metagenomes</taxon>
        <taxon>ecological metagenomes</taxon>
    </lineage>
</organism>
<dbReference type="InterPro" id="IPR025567">
    <property type="entry name" value="DUF4332"/>
</dbReference>
<dbReference type="Pfam" id="PF14229">
    <property type="entry name" value="DUF4332"/>
    <property type="match status" value="1"/>
</dbReference>
<dbReference type="EMBL" id="VSSQ01000426">
    <property type="protein sequence ID" value="MPL94376.1"/>
    <property type="molecule type" value="Genomic_DNA"/>
</dbReference>
<reference evidence="2" key="1">
    <citation type="submission" date="2019-08" db="EMBL/GenBank/DDBJ databases">
        <authorList>
            <person name="Kucharzyk K."/>
            <person name="Murdoch R.W."/>
            <person name="Higgins S."/>
            <person name="Loffler F."/>
        </authorList>
    </citation>
    <scope>NUCLEOTIDE SEQUENCE</scope>
</reference>
<sequence>MSYYLDFTVLGLDFLRTRLLGEDLIPSQLPLREGLTEKLRTLRTVGIKTVSDLNTILKKETSMKTLSKETGIQLDYLKLLARVLRGYTPKSVMLSDFPKVDTKVTNTLMGHGIRDSYSLWTAAAHVKTRTKLAKEMALPPTELCTIVCLSDLCRIQWVSPLFSRLIFDAGYKTVQDVASAHAEDLVVGVSTVNKKENLFKGKIGARDMGRLVYIASILPHELEL</sequence>
<comment type="caution">
    <text evidence="2">The sequence shown here is derived from an EMBL/GenBank/DDBJ whole genome shotgun (WGS) entry which is preliminary data.</text>
</comment>
<gene>
    <name evidence="2" type="ORF">SDC9_40529</name>
</gene>
<protein>
    <recommendedName>
        <fullName evidence="1">DUF4332 domain-containing protein</fullName>
    </recommendedName>
</protein>
<proteinExistence type="predicted"/>
<dbReference type="AlphaFoldDB" id="A0A644VSR7"/>
<evidence type="ECO:0000313" key="2">
    <source>
        <dbReference type="EMBL" id="MPL94376.1"/>
    </source>
</evidence>